<proteinExistence type="predicted"/>
<sequence length="227" mass="25100">MEEFKRYAVYYAPPPGEFGTFCAQWLGWDAAAGVERTHPDIDGLPRPVRDITATPRKYGFHGTLKPPFRLTGTRAALEADLETFAARHAPVTLDGLTLTRIGSFLALTPTGNLAALESLAGEIVTALDPHRAPLTDADMARRRAAGLTERQDALLRQWGYPYVMEEFRFHLTLTGKLAETEAEAVKAALNPVLTPLLPVPFDIRELCLFGEAEDGRFHLLHRYTLSG</sequence>
<dbReference type="RefSeq" id="WP_066607128.1">
    <property type="nucleotide sequence ID" value="NZ_FORY01000006.1"/>
</dbReference>
<dbReference type="NCBIfam" id="TIGR03223">
    <property type="entry name" value="Phn_opern_protn"/>
    <property type="match status" value="1"/>
</dbReference>
<keyword evidence="2" id="KW-1185">Reference proteome</keyword>
<dbReference type="AlphaFoldDB" id="A0A1I3SAN5"/>
<dbReference type="InterPro" id="IPR009389">
    <property type="entry name" value="DUF1045"/>
</dbReference>
<dbReference type="GeneID" id="98665215"/>
<accession>A0A1I3SAN5</accession>
<reference evidence="1 2" key="1">
    <citation type="submission" date="2016-10" db="EMBL/GenBank/DDBJ databases">
        <authorList>
            <person name="de Groot N.N."/>
        </authorList>
    </citation>
    <scope>NUCLEOTIDE SEQUENCE [LARGE SCALE GENOMIC DNA]</scope>
    <source>
        <strain evidence="1 2">CGMCC 1.8891</strain>
    </source>
</reference>
<dbReference type="Pfam" id="PF06299">
    <property type="entry name" value="DUF1045"/>
    <property type="match status" value="1"/>
</dbReference>
<dbReference type="Gene3D" id="3.90.1140.10">
    <property type="entry name" value="Cyclic phosphodiesterase"/>
    <property type="match status" value="1"/>
</dbReference>
<dbReference type="EMBL" id="FORY01000006">
    <property type="protein sequence ID" value="SFJ54607.1"/>
    <property type="molecule type" value="Genomic_DNA"/>
</dbReference>
<evidence type="ECO:0000313" key="1">
    <source>
        <dbReference type="EMBL" id="SFJ54607.1"/>
    </source>
</evidence>
<organism evidence="1 2">
    <name type="scientific">Celeribacter halophilus</name>
    <dbReference type="NCBI Taxonomy" id="576117"/>
    <lineage>
        <taxon>Bacteria</taxon>
        <taxon>Pseudomonadati</taxon>
        <taxon>Pseudomonadota</taxon>
        <taxon>Alphaproteobacteria</taxon>
        <taxon>Rhodobacterales</taxon>
        <taxon>Roseobacteraceae</taxon>
        <taxon>Celeribacter</taxon>
    </lineage>
</organism>
<dbReference type="PIRSF" id="PIRSF033328">
    <property type="entry name" value="Phest_Mll4975"/>
    <property type="match status" value="1"/>
</dbReference>
<name>A0A1I3SAN5_9RHOB</name>
<evidence type="ECO:0000313" key="2">
    <source>
        <dbReference type="Proteomes" id="UP000183299"/>
    </source>
</evidence>
<dbReference type="STRING" id="576117.SAMN04488138_10678"/>
<dbReference type="OrthoDB" id="4954742at2"/>
<protein>
    <submittedName>
        <fullName evidence="1">Putative phosphonate metabolism protein</fullName>
    </submittedName>
</protein>
<dbReference type="Proteomes" id="UP000183299">
    <property type="component" value="Unassembled WGS sequence"/>
</dbReference>
<gene>
    <name evidence="1" type="ORF">SAMN04488138_10678</name>
</gene>